<dbReference type="PIRSF" id="PIRSF000412">
    <property type="entry name" value="SHMT"/>
    <property type="match status" value="1"/>
</dbReference>
<dbReference type="GO" id="GO:0005829">
    <property type="term" value="C:cytosol"/>
    <property type="evidence" value="ECO:0007669"/>
    <property type="project" value="TreeGrafter"/>
</dbReference>
<dbReference type="UniPathway" id="UPA00193"/>
<proteinExistence type="inferred from homology"/>
<dbReference type="GO" id="GO:0035999">
    <property type="term" value="P:tetrahydrofolate interconversion"/>
    <property type="evidence" value="ECO:0007669"/>
    <property type="project" value="UniProtKB-UniRule"/>
</dbReference>
<comment type="catalytic activity">
    <reaction evidence="1 11">
        <text>(6R)-5,10-methylene-5,6,7,8-tetrahydrofolate + glycine + H2O = (6S)-5,6,7,8-tetrahydrofolate + L-serine</text>
        <dbReference type="Rhea" id="RHEA:15481"/>
        <dbReference type="ChEBI" id="CHEBI:15377"/>
        <dbReference type="ChEBI" id="CHEBI:15636"/>
        <dbReference type="ChEBI" id="CHEBI:33384"/>
        <dbReference type="ChEBI" id="CHEBI:57305"/>
        <dbReference type="ChEBI" id="CHEBI:57453"/>
        <dbReference type="EC" id="2.1.2.1"/>
    </reaction>
</comment>
<dbReference type="EC" id="2.1.2.1" evidence="11"/>
<evidence type="ECO:0000256" key="7">
    <source>
        <dbReference type="ARBA" id="ARBA00022563"/>
    </source>
</evidence>
<evidence type="ECO:0000256" key="11">
    <source>
        <dbReference type="HAMAP-Rule" id="MF_00051"/>
    </source>
</evidence>
<evidence type="ECO:0000256" key="2">
    <source>
        <dbReference type="ARBA" id="ARBA00001933"/>
    </source>
</evidence>
<evidence type="ECO:0000259" key="13">
    <source>
        <dbReference type="Pfam" id="PF00464"/>
    </source>
</evidence>
<feature type="binding site" evidence="11">
    <location>
        <position position="246"/>
    </location>
    <ligand>
        <name>(6S)-5,6,7,8-tetrahydrofolate</name>
        <dbReference type="ChEBI" id="CHEBI:57453"/>
    </ligand>
</feature>
<dbReference type="GO" id="GO:0030170">
    <property type="term" value="F:pyridoxal phosphate binding"/>
    <property type="evidence" value="ECO:0007669"/>
    <property type="project" value="UniProtKB-UniRule"/>
</dbReference>
<evidence type="ECO:0000256" key="12">
    <source>
        <dbReference type="PIRSR" id="PIRSR000412-50"/>
    </source>
</evidence>
<evidence type="ECO:0000256" key="4">
    <source>
        <dbReference type="ARBA" id="ARBA00006376"/>
    </source>
</evidence>
<dbReference type="GO" id="GO:0019264">
    <property type="term" value="P:glycine biosynthetic process from serine"/>
    <property type="evidence" value="ECO:0007669"/>
    <property type="project" value="UniProtKB-UniRule"/>
</dbReference>
<evidence type="ECO:0000256" key="9">
    <source>
        <dbReference type="ARBA" id="ARBA00022679"/>
    </source>
</evidence>
<comment type="caution">
    <text evidence="14">The sequence shown here is derived from an EMBL/GenBank/DDBJ whole genome shotgun (WGS) entry which is preliminary data.</text>
</comment>
<reference evidence="15" key="1">
    <citation type="submission" date="2016-11" db="EMBL/GenBank/DDBJ databases">
        <authorList>
            <person name="Sisinthy S."/>
            <person name="Ara S."/>
            <person name="Gundlapally S.R."/>
        </authorList>
    </citation>
    <scope>NUCLEOTIDE SEQUENCE [LARGE SCALE GENOMIC DNA]</scope>
    <source>
        <strain evidence="15">V1-41</strain>
    </source>
</reference>
<dbReference type="OrthoDB" id="9803846at2"/>
<dbReference type="GO" id="GO:0008168">
    <property type="term" value="F:methyltransferase activity"/>
    <property type="evidence" value="ECO:0007669"/>
    <property type="project" value="UniProtKB-KW"/>
</dbReference>
<keyword evidence="6 11" id="KW-0963">Cytoplasm</keyword>
<evidence type="ECO:0000256" key="8">
    <source>
        <dbReference type="ARBA" id="ARBA00022605"/>
    </source>
</evidence>
<dbReference type="PROSITE" id="PS00096">
    <property type="entry name" value="SHMT"/>
    <property type="match status" value="1"/>
</dbReference>
<protein>
    <recommendedName>
        <fullName evidence="11">Serine hydroxymethyltransferase</fullName>
        <shortName evidence="11">SHMT</shortName>
        <shortName evidence="11">Serine methylase</shortName>
        <ecNumber evidence="11">2.1.2.1</ecNumber>
    </recommendedName>
</protein>
<accession>A0A2P5TMH8</accession>
<sequence>MLKREMNIADYDPQLWQAICDETQRQEEHIELIASENYTSPRVMQAQGSQLTNKYAEGYPGKRFYGGCEYVDIAEELAIERAKQLFGATYANVQPHSGSQANSAVFMALVKPGDTVMGMNLAHGGHLTHGSPANFSGKMYNIVPYGINEAGVIDYEEMERLAVEHKPKMIIGGFSAFSGIVDWARMREIADKVGAWFMVDMAHVAGLIAAGHYPSPIAHAHVVTTTTHKTLAGPRGGLVLSAANNEELEKKLNSAVFPGGQGGPLMHVIAAKAVAFKEALEPEFKEYQGRVLKNAQAMADAFQQRGYKVVSGGTYNHLFLLDLIDKGITGKEADAALGRAFITVNKNAVPNDPRSPFVTSGIRIGTPAVTRRGFNEADVRELAGWICDVLDDINDEATIARVKEQVLDICRRHPVYA</sequence>
<dbReference type="GO" id="GO:0032259">
    <property type="term" value="P:methylation"/>
    <property type="evidence" value="ECO:0007669"/>
    <property type="project" value="UniProtKB-KW"/>
</dbReference>
<dbReference type="InterPro" id="IPR049943">
    <property type="entry name" value="Ser_HO-MeTrfase-like"/>
</dbReference>
<name>A0A2P5TMH8_9GAMM</name>
<dbReference type="CDD" id="cd00378">
    <property type="entry name" value="SHMT"/>
    <property type="match status" value="1"/>
</dbReference>
<comment type="pathway">
    <text evidence="11">One-carbon metabolism; tetrahydrofolate interconversion.</text>
</comment>
<evidence type="ECO:0000313" key="14">
    <source>
        <dbReference type="EMBL" id="PPL16653.1"/>
    </source>
</evidence>
<feature type="binding site" evidence="11">
    <location>
        <begin position="355"/>
        <end position="357"/>
    </location>
    <ligand>
        <name>(6S)-5,6,7,8-tetrahydrofolate</name>
        <dbReference type="ChEBI" id="CHEBI:57453"/>
    </ligand>
</feature>
<dbReference type="InterPro" id="IPR001085">
    <property type="entry name" value="Ser_HO-MeTrfase"/>
</dbReference>
<dbReference type="PANTHER" id="PTHR11680:SF50">
    <property type="entry name" value="SERINE HYDROXYMETHYLTRANSFERASE"/>
    <property type="match status" value="1"/>
</dbReference>
<keyword evidence="8 11" id="KW-0028">Amino-acid biosynthesis</keyword>
<organism evidence="14 15">
    <name type="scientific">Oceanisphaera arctica</name>
    <dbReference type="NCBI Taxonomy" id="641510"/>
    <lineage>
        <taxon>Bacteria</taxon>
        <taxon>Pseudomonadati</taxon>
        <taxon>Pseudomonadota</taxon>
        <taxon>Gammaproteobacteria</taxon>
        <taxon>Aeromonadales</taxon>
        <taxon>Aeromonadaceae</taxon>
        <taxon>Oceanisphaera</taxon>
    </lineage>
</organism>
<keyword evidence="15" id="KW-1185">Reference proteome</keyword>
<feature type="modified residue" description="N6-(pyridoxal phosphate)lysine" evidence="11 12">
    <location>
        <position position="229"/>
    </location>
</feature>
<keyword evidence="9 11" id="KW-0808">Transferase</keyword>
<keyword evidence="14" id="KW-0489">Methyltransferase</keyword>
<feature type="binding site" evidence="11">
    <location>
        <begin position="125"/>
        <end position="127"/>
    </location>
    <ligand>
        <name>(6S)-5,6,7,8-tetrahydrofolate</name>
        <dbReference type="ChEBI" id="CHEBI:57453"/>
    </ligand>
</feature>
<evidence type="ECO:0000256" key="1">
    <source>
        <dbReference type="ARBA" id="ARBA00001528"/>
    </source>
</evidence>
<dbReference type="Gene3D" id="3.40.640.10">
    <property type="entry name" value="Type I PLP-dependent aspartate aminotransferase-like (Major domain)"/>
    <property type="match status" value="1"/>
</dbReference>
<comment type="function">
    <text evidence="11">Catalyzes the reversible interconversion of serine and glycine with tetrahydrofolate (THF) serving as the one-carbon carrier. This reaction serves as the major source of one-carbon groups required for the biosynthesis of purines, thymidylate, methionine, and other important biomolecules. Also exhibits THF-independent aldolase activity toward beta-hydroxyamino acids, producing glycine and aldehydes, via a retro-aldol mechanism.</text>
</comment>
<feature type="domain" description="Serine hydroxymethyltransferase-like" evidence="13">
    <location>
        <begin position="9"/>
        <end position="386"/>
    </location>
</feature>
<dbReference type="EMBL" id="MPZM01000013">
    <property type="protein sequence ID" value="PPL16653.1"/>
    <property type="molecule type" value="Genomic_DNA"/>
</dbReference>
<dbReference type="NCBIfam" id="NF000586">
    <property type="entry name" value="PRK00011.1"/>
    <property type="match status" value="1"/>
</dbReference>
<feature type="site" description="Plays an important role in substrate specificity" evidence="11">
    <location>
        <position position="228"/>
    </location>
</feature>
<dbReference type="AlphaFoldDB" id="A0A2P5TMH8"/>
<dbReference type="Pfam" id="PF00464">
    <property type="entry name" value="SHMT"/>
    <property type="match status" value="1"/>
</dbReference>
<dbReference type="Gene3D" id="3.90.1150.10">
    <property type="entry name" value="Aspartate Aminotransferase, domain 1"/>
    <property type="match status" value="1"/>
</dbReference>
<dbReference type="Proteomes" id="UP000242231">
    <property type="component" value="Unassembled WGS sequence"/>
</dbReference>
<evidence type="ECO:0000313" key="15">
    <source>
        <dbReference type="Proteomes" id="UP000242231"/>
    </source>
</evidence>
<keyword evidence="7 11" id="KW-0554">One-carbon metabolism</keyword>
<dbReference type="UniPathway" id="UPA00288">
    <property type="reaction ID" value="UER01023"/>
</dbReference>
<evidence type="ECO:0000256" key="3">
    <source>
        <dbReference type="ARBA" id="ARBA00004496"/>
    </source>
</evidence>
<dbReference type="PANTHER" id="PTHR11680">
    <property type="entry name" value="SERINE HYDROXYMETHYLTRANSFERASE"/>
    <property type="match status" value="1"/>
</dbReference>
<dbReference type="GO" id="GO:0004372">
    <property type="term" value="F:glycine hydroxymethyltransferase activity"/>
    <property type="evidence" value="ECO:0007669"/>
    <property type="project" value="UniProtKB-UniRule"/>
</dbReference>
<dbReference type="InterPro" id="IPR015421">
    <property type="entry name" value="PyrdxlP-dep_Trfase_major"/>
</dbReference>
<evidence type="ECO:0000256" key="5">
    <source>
        <dbReference type="ARBA" id="ARBA00011738"/>
    </source>
</evidence>
<dbReference type="HAMAP" id="MF_00051">
    <property type="entry name" value="SHMT"/>
    <property type="match status" value="1"/>
</dbReference>
<dbReference type="FunFam" id="3.40.640.10:FF:000001">
    <property type="entry name" value="Serine hydroxymethyltransferase"/>
    <property type="match status" value="1"/>
</dbReference>
<keyword evidence="10 11" id="KW-0663">Pyridoxal phosphate</keyword>
<dbReference type="InterPro" id="IPR019798">
    <property type="entry name" value="Ser_HO-MeTrfase_PLP_BS"/>
</dbReference>
<dbReference type="InterPro" id="IPR015424">
    <property type="entry name" value="PyrdxlP-dep_Trfase"/>
</dbReference>
<dbReference type="FunFam" id="3.90.1150.10:FF:000003">
    <property type="entry name" value="Serine hydroxymethyltransferase"/>
    <property type="match status" value="1"/>
</dbReference>
<dbReference type="InterPro" id="IPR039429">
    <property type="entry name" value="SHMT-like_dom"/>
</dbReference>
<comment type="subunit">
    <text evidence="5 11">Homodimer.</text>
</comment>
<dbReference type="InterPro" id="IPR015422">
    <property type="entry name" value="PyrdxlP-dep_Trfase_small"/>
</dbReference>
<evidence type="ECO:0000256" key="10">
    <source>
        <dbReference type="ARBA" id="ARBA00022898"/>
    </source>
</evidence>
<comment type="cofactor">
    <cofactor evidence="2 11 12">
        <name>pyridoxal 5'-phosphate</name>
        <dbReference type="ChEBI" id="CHEBI:597326"/>
    </cofactor>
</comment>
<comment type="subcellular location">
    <subcellularLocation>
        <location evidence="3 11">Cytoplasm</location>
    </subcellularLocation>
</comment>
<comment type="pathway">
    <text evidence="11">Amino-acid biosynthesis; glycine biosynthesis; glycine from L-serine: step 1/1.</text>
</comment>
<evidence type="ECO:0000256" key="6">
    <source>
        <dbReference type="ARBA" id="ARBA00022490"/>
    </source>
</evidence>
<feature type="binding site" evidence="11">
    <location>
        <position position="121"/>
    </location>
    <ligand>
        <name>(6S)-5,6,7,8-tetrahydrofolate</name>
        <dbReference type="ChEBI" id="CHEBI:57453"/>
    </ligand>
</feature>
<comment type="similarity">
    <text evidence="4 11">Belongs to the SHMT family.</text>
</comment>
<gene>
    <name evidence="11 14" type="primary">glyA</name>
    <name evidence="14" type="ORF">UN63_07945</name>
</gene>
<dbReference type="SUPFAM" id="SSF53383">
    <property type="entry name" value="PLP-dependent transferases"/>
    <property type="match status" value="1"/>
</dbReference>
<dbReference type="RefSeq" id="WP_104486244.1">
    <property type="nucleotide sequence ID" value="NZ_BMYB01000014.1"/>
</dbReference>